<dbReference type="SUPFAM" id="SSF50129">
    <property type="entry name" value="GroES-like"/>
    <property type="match status" value="1"/>
</dbReference>
<dbReference type="SUPFAM" id="SSF51735">
    <property type="entry name" value="NAD(P)-binding Rossmann-fold domains"/>
    <property type="match status" value="1"/>
</dbReference>
<comment type="cofactor">
    <cofactor evidence="1 6">
        <name>Zn(2+)</name>
        <dbReference type="ChEBI" id="CHEBI:29105"/>
    </cofactor>
</comment>
<feature type="domain" description="Alcohol dehydrogenase-like N-terminal" evidence="8">
    <location>
        <begin position="29"/>
        <end position="140"/>
    </location>
</feature>
<dbReference type="PROSITE" id="PS00059">
    <property type="entry name" value="ADH_ZINC"/>
    <property type="match status" value="1"/>
</dbReference>
<dbReference type="EMBL" id="LRVM01000004">
    <property type="protein sequence ID" value="KXL53148.1"/>
    <property type="molecule type" value="Genomic_DNA"/>
</dbReference>
<dbReference type="Gene3D" id="3.40.50.720">
    <property type="entry name" value="NAD(P)-binding Rossmann-like Domain"/>
    <property type="match status" value="1"/>
</dbReference>
<dbReference type="InterPro" id="IPR002328">
    <property type="entry name" value="ADH_Zn_CS"/>
</dbReference>
<evidence type="ECO:0000256" key="4">
    <source>
        <dbReference type="ARBA" id="ARBA00022833"/>
    </source>
</evidence>
<accession>A0A136WF21</accession>
<organism evidence="9 10">
    <name type="scientific">Anaerotignum neopropionicum</name>
    <dbReference type="NCBI Taxonomy" id="36847"/>
    <lineage>
        <taxon>Bacteria</taxon>
        <taxon>Bacillati</taxon>
        <taxon>Bacillota</taxon>
        <taxon>Clostridia</taxon>
        <taxon>Lachnospirales</taxon>
        <taxon>Anaerotignaceae</taxon>
        <taxon>Anaerotignum</taxon>
    </lineage>
</organism>
<keyword evidence="10" id="KW-1185">Reference proteome</keyword>
<comment type="caution">
    <text evidence="9">The sequence shown here is derived from an EMBL/GenBank/DDBJ whole genome shotgun (WGS) entry which is preliminary data.</text>
</comment>
<keyword evidence="3 6" id="KW-0479">Metal-binding</keyword>
<dbReference type="Pfam" id="PF00107">
    <property type="entry name" value="ADH_zinc_N"/>
    <property type="match status" value="1"/>
</dbReference>
<gene>
    <name evidence="9" type="primary">adh</name>
    <name evidence="9" type="ORF">CLNEO_16910</name>
</gene>
<evidence type="ECO:0000256" key="6">
    <source>
        <dbReference type="RuleBase" id="RU361277"/>
    </source>
</evidence>
<dbReference type="Proteomes" id="UP000070539">
    <property type="component" value="Unassembled WGS sequence"/>
</dbReference>
<dbReference type="PATRIC" id="fig|36847.3.peg.1969"/>
<dbReference type="PANTHER" id="PTHR42813:SF4">
    <property type="entry name" value="NADP-DEPENDENT ISOPROPANOL DEHYDROGENASE"/>
    <property type="match status" value="1"/>
</dbReference>
<proteinExistence type="inferred from homology"/>
<dbReference type="Pfam" id="PF08240">
    <property type="entry name" value="ADH_N"/>
    <property type="match status" value="1"/>
</dbReference>
<feature type="domain" description="Alcohol dehydrogenase-like C-terminal" evidence="7">
    <location>
        <begin position="180"/>
        <end position="289"/>
    </location>
</feature>
<dbReference type="AlphaFoldDB" id="A0A136WF21"/>
<evidence type="ECO:0000313" key="10">
    <source>
        <dbReference type="Proteomes" id="UP000070539"/>
    </source>
</evidence>
<keyword evidence="4 6" id="KW-0862">Zinc</keyword>
<evidence type="ECO:0000259" key="7">
    <source>
        <dbReference type="Pfam" id="PF00107"/>
    </source>
</evidence>
<evidence type="ECO:0000256" key="5">
    <source>
        <dbReference type="ARBA" id="ARBA00023002"/>
    </source>
</evidence>
<protein>
    <submittedName>
        <fullName evidence="9">Alcohol dehydrogenase</fullName>
        <ecNumber evidence="9">1.1.1.1</ecNumber>
        <ecNumber evidence="9">1.1.1.4</ecNumber>
        <ecNumber evidence="9">1.2.1.3</ecNumber>
    </submittedName>
</protein>
<dbReference type="Gene3D" id="3.90.180.10">
    <property type="entry name" value="Medium-chain alcohol dehydrogenases, catalytic domain"/>
    <property type="match status" value="1"/>
</dbReference>
<reference evidence="9 10" key="1">
    <citation type="submission" date="2016-01" db="EMBL/GenBank/DDBJ databases">
        <title>Genome sequence of Clostridium neopropionicum X4, DSM-3847.</title>
        <authorList>
            <person name="Poehlein A."/>
            <person name="Beck M.H."/>
            <person name="Bengelsdorf F.R."/>
            <person name="Daniel R."/>
            <person name="Duerre P."/>
        </authorList>
    </citation>
    <scope>NUCLEOTIDE SEQUENCE [LARGE SCALE GENOMIC DNA]</scope>
    <source>
        <strain evidence="9 10">DSM-3847</strain>
    </source>
</reference>
<dbReference type="GO" id="GO:0004022">
    <property type="term" value="F:alcohol dehydrogenase (NAD+) activity"/>
    <property type="evidence" value="ECO:0007669"/>
    <property type="project" value="UniProtKB-EC"/>
</dbReference>
<evidence type="ECO:0000256" key="1">
    <source>
        <dbReference type="ARBA" id="ARBA00001947"/>
    </source>
</evidence>
<sequence length="357" mass="39156">MEKTMKAVVYKGNGVISLEDRPMPVIEKDTDAIVRVTRSTICSSDIHIKHGAVPRAKENTILGHEFVGEVVEVGEGVKHFHLGDRVSVNVETFCGECFFCKQGYVNNCIHGGWELGCRIDGGQAEFTRIPMADQGLTKIPEDVSDEAALFNGDILATGYWAASIGEIKPADTVVVLGAGPTGLCALMSIKLYSPAMVIVVDISNDRMALAKEQGLADICLNPLEVNVGEEILKLTQGRGADRVFEVAGGENTFQLAWKVARPNAVVVLVALYEKEQTLPLHQMYGKNLVFKTGGVDANSCDDIMKMVQCKKIDTRCLITHRAPLNDVMEGYRIFENKLDGCIKWVITPYERDEIHKG</sequence>
<dbReference type="InterPro" id="IPR013149">
    <property type="entry name" value="ADH-like_C"/>
</dbReference>
<dbReference type="EC" id="1.1.1.4" evidence="9"/>
<dbReference type="EC" id="1.1.1.1" evidence="9"/>
<dbReference type="GO" id="GO:0008270">
    <property type="term" value="F:zinc ion binding"/>
    <property type="evidence" value="ECO:0007669"/>
    <property type="project" value="InterPro"/>
</dbReference>
<keyword evidence="5 9" id="KW-0560">Oxidoreductase</keyword>
<dbReference type="CDD" id="cd05278">
    <property type="entry name" value="FDH_like"/>
    <property type="match status" value="1"/>
</dbReference>
<dbReference type="STRING" id="36847.CLNEO_16910"/>
<dbReference type="InterPro" id="IPR036291">
    <property type="entry name" value="NAD(P)-bd_dom_sf"/>
</dbReference>
<evidence type="ECO:0000256" key="3">
    <source>
        <dbReference type="ARBA" id="ARBA00022723"/>
    </source>
</evidence>
<evidence type="ECO:0000313" key="9">
    <source>
        <dbReference type="EMBL" id="KXL53148.1"/>
    </source>
</evidence>
<dbReference type="GO" id="GO:0000721">
    <property type="term" value="F:(R,R)-butanediol dehydrogenase activity"/>
    <property type="evidence" value="ECO:0007669"/>
    <property type="project" value="UniProtKB-EC"/>
</dbReference>
<dbReference type="InterPro" id="IPR011032">
    <property type="entry name" value="GroES-like_sf"/>
</dbReference>
<dbReference type="InterPro" id="IPR013154">
    <property type="entry name" value="ADH-like_N"/>
</dbReference>
<dbReference type="EC" id="1.2.1.3" evidence="9"/>
<evidence type="ECO:0000256" key="2">
    <source>
        <dbReference type="ARBA" id="ARBA00008072"/>
    </source>
</evidence>
<comment type="similarity">
    <text evidence="2 6">Belongs to the zinc-containing alcohol dehydrogenase family.</text>
</comment>
<name>A0A136WF21_9FIRM</name>
<dbReference type="GO" id="GO:0004029">
    <property type="term" value="F:aldehyde dehydrogenase (NAD+) activity"/>
    <property type="evidence" value="ECO:0007669"/>
    <property type="project" value="UniProtKB-EC"/>
</dbReference>
<evidence type="ECO:0000259" key="8">
    <source>
        <dbReference type="Pfam" id="PF08240"/>
    </source>
</evidence>
<dbReference type="PANTHER" id="PTHR42813">
    <property type="entry name" value="ZINC-TYPE ALCOHOL DEHYDROGENASE-LIKE"/>
    <property type="match status" value="1"/>
</dbReference>